<proteinExistence type="predicted"/>
<protein>
    <submittedName>
        <fullName evidence="3">Uncharacterized protein</fullName>
    </submittedName>
</protein>
<evidence type="ECO:0000313" key="3">
    <source>
        <dbReference type="EMBL" id="KAA2235584.1"/>
    </source>
</evidence>
<accession>A0A5B2V985</accession>
<organism evidence="3 4">
    <name type="scientific">Salinarimonas soli</name>
    <dbReference type="NCBI Taxonomy" id="1638099"/>
    <lineage>
        <taxon>Bacteria</taxon>
        <taxon>Pseudomonadati</taxon>
        <taxon>Pseudomonadota</taxon>
        <taxon>Alphaproteobacteria</taxon>
        <taxon>Hyphomicrobiales</taxon>
        <taxon>Salinarimonadaceae</taxon>
        <taxon>Salinarimonas</taxon>
    </lineage>
</organism>
<evidence type="ECO:0000256" key="1">
    <source>
        <dbReference type="SAM" id="Coils"/>
    </source>
</evidence>
<name>A0A5B2V985_9HYPH</name>
<feature type="compositionally biased region" description="Low complexity" evidence="2">
    <location>
        <begin position="1"/>
        <end position="28"/>
    </location>
</feature>
<feature type="region of interest" description="Disordered" evidence="2">
    <location>
        <begin position="1"/>
        <end position="52"/>
    </location>
</feature>
<keyword evidence="4" id="KW-1185">Reference proteome</keyword>
<evidence type="ECO:0000256" key="2">
    <source>
        <dbReference type="SAM" id="MobiDB-lite"/>
    </source>
</evidence>
<reference evidence="3 4" key="1">
    <citation type="submission" date="2019-09" db="EMBL/GenBank/DDBJ databases">
        <title>Salinarimonas rosea gen. nov., sp. nov., a new member of the a-2 subgroup of the Proteobacteria.</title>
        <authorList>
            <person name="Liu J."/>
        </authorList>
    </citation>
    <scope>NUCLEOTIDE SEQUENCE [LARGE SCALE GENOMIC DNA]</scope>
    <source>
        <strain evidence="3 4">BN140002</strain>
    </source>
</reference>
<dbReference type="EMBL" id="VUOA01000034">
    <property type="protein sequence ID" value="KAA2235584.1"/>
    <property type="molecule type" value="Genomic_DNA"/>
</dbReference>
<keyword evidence="1" id="KW-0175">Coiled coil</keyword>
<dbReference type="Proteomes" id="UP000323142">
    <property type="component" value="Unassembled WGS sequence"/>
</dbReference>
<gene>
    <name evidence="3" type="ORF">F0L46_18970</name>
</gene>
<feature type="compositionally biased region" description="Pro residues" evidence="2">
    <location>
        <begin position="29"/>
        <end position="41"/>
    </location>
</feature>
<feature type="coiled-coil region" evidence="1">
    <location>
        <begin position="413"/>
        <end position="464"/>
    </location>
</feature>
<dbReference type="AlphaFoldDB" id="A0A5B2V985"/>
<evidence type="ECO:0000313" key="4">
    <source>
        <dbReference type="Proteomes" id="UP000323142"/>
    </source>
</evidence>
<comment type="caution">
    <text evidence="3">The sequence shown here is derived from an EMBL/GenBank/DDBJ whole genome shotgun (WGS) entry which is preliminary data.</text>
</comment>
<dbReference type="OrthoDB" id="8432530at2"/>
<sequence length="976" mass="104044">MSDPWAIFPDAPSAAPAAIDPWSQFPDAPVAPTPAAPPAPAALPAGPSTADQFKALGIPDPRQPIPQAKPRSGLDMLIEGLQGAAGMAAQGVRGASEGAMNLAGLPVDLVNAAPMLLNLIPGVQRSPSLSDLVTGEQPRGFGPMSRKPFAGSEWLKENLLPAPPPAPVNAAERFTKRIGEEIGASAVPTAGLLAAGARAGVQGAREMGPLARMFVEPAAVDPGRFLQKEVMASGLMGVGAATGGELTQGQSKGVQGAAELGGGLAALGAGAMTRATVPKVIEVLNALRGSPNYTDRVVRETVVNRLGEAANLPGARMGETGDFNTDPLVEAIQRGSRVNDAVPGYQESLADRTQNPGLAALEYGRQSGPNSGMYTQRVGENTNAIDAAMARSEPQGSPGQLRVALEDRRDNLLGEASANVEAVQRRFDEATARLNTAMNAEGRGANIRAALEDAKEAAREVEREAWSGVANAGSADVTPLAERFRAITDATGEASQRTALPRELTSIPDDLVRRAQPDETVAAAQGLQGPQPAVYPISQVTDLRSRLSTAAREARTAGDDNKARLIDQYIEAIDGHLEATVPENLRQAYEQARGVSRDLNDRFTRPQTAIAQSLDRQQGMYRQPDSAVPSKFVQADEGRIADFESLMREAGNDDRVRSAVRDQIVSDVRSRGLLEQPDQLDAYLRQYGRVFERFPDLRQELGTAAGVGRAVRVAEDAATSLVRDLGSDNVRGRGPVGRYLVFGDENAERAMRGVLNAPRPGEAIDELLNFAGNTPEAVEGARRILWEMMQKNARRGGESTKSVTGQQPWMPNALKSFLDDPRNSVVLARLYRDDPSHLMNISNIAEALQGVEVRTRAKAPNSSGTAQASNVLTPETLQSRFYAYKRGQVSGSYLFTSIAAVAGRRAVTRAREGAINRLLDEALLNPEAAAVLLKENNPANRAALARRAKTWMPNQVSTVLDMLEDEDPVKDAIFRR</sequence>
<dbReference type="RefSeq" id="WP_149820456.1">
    <property type="nucleotide sequence ID" value="NZ_VUOA01000034.1"/>
</dbReference>
<reference evidence="3 4" key="2">
    <citation type="submission" date="2019-09" db="EMBL/GenBank/DDBJ databases">
        <authorList>
            <person name="Jin C."/>
        </authorList>
    </citation>
    <scope>NUCLEOTIDE SEQUENCE [LARGE SCALE GENOMIC DNA]</scope>
    <source>
        <strain evidence="3 4">BN140002</strain>
    </source>
</reference>